<comment type="caution">
    <text evidence="1">The sequence shown here is derived from an EMBL/GenBank/DDBJ whole genome shotgun (WGS) entry which is preliminary data.</text>
</comment>
<name>A0A1F8G6B4_9BACT</name>
<dbReference type="Proteomes" id="UP000177478">
    <property type="component" value="Unassembled WGS sequence"/>
</dbReference>
<accession>A0A1F8G6B4</accession>
<gene>
    <name evidence="1" type="ORF">A3F25_01840</name>
</gene>
<dbReference type="STRING" id="1802689.A3F25_01840"/>
<protein>
    <submittedName>
        <fullName evidence="1">Uncharacterized protein</fullName>
    </submittedName>
</protein>
<evidence type="ECO:0000313" key="1">
    <source>
        <dbReference type="EMBL" id="OGN20059.1"/>
    </source>
</evidence>
<reference evidence="1 2" key="1">
    <citation type="journal article" date="2016" name="Nat. Commun.">
        <title>Thousands of microbial genomes shed light on interconnected biogeochemical processes in an aquifer system.</title>
        <authorList>
            <person name="Anantharaman K."/>
            <person name="Brown C.T."/>
            <person name="Hug L.A."/>
            <person name="Sharon I."/>
            <person name="Castelle C.J."/>
            <person name="Probst A.J."/>
            <person name="Thomas B.C."/>
            <person name="Singh A."/>
            <person name="Wilkins M.J."/>
            <person name="Karaoz U."/>
            <person name="Brodie E.L."/>
            <person name="Williams K.H."/>
            <person name="Hubbard S.S."/>
            <person name="Banfield J.F."/>
        </authorList>
    </citation>
    <scope>NUCLEOTIDE SEQUENCE [LARGE SCALE GENOMIC DNA]</scope>
</reference>
<proteinExistence type="predicted"/>
<dbReference type="EMBL" id="MGKD01000009">
    <property type="protein sequence ID" value="OGN20059.1"/>
    <property type="molecule type" value="Genomic_DNA"/>
</dbReference>
<dbReference type="AlphaFoldDB" id="A0A1F8G6B4"/>
<organism evidence="1 2">
    <name type="scientific">Candidatus Yanofskybacteria bacterium RIFCSPHIGHO2_12_FULL_45_19b</name>
    <dbReference type="NCBI Taxonomy" id="1802689"/>
    <lineage>
        <taxon>Bacteria</taxon>
        <taxon>Candidatus Yanofskyibacteriota</taxon>
    </lineage>
</organism>
<sequence>MKKFILLFALILVLIAGWLWFKKSTPVATVINDPKNIAYEIEGESIPLKDGSYETEAAPDSVEIVTTEYFGNDVTGDFNNDGTQDAAFILTQGGGGTGVFYYLVVALKTADGYVGTNGLAFGDRVAPQSTEWRNDEIILNYADRKPDETFSVDPSVGVSKYFQVQGRQLVEIKK</sequence>
<evidence type="ECO:0000313" key="2">
    <source>
        <dbReference type="Proteomes" id="UP000177478"/>
    </source>
</evidence>